<evidence type="ECO:0000259" key="6">
    <source>
        <dbReference type="Pfam" id="PF08245"/>
    </source>
</evidence>
<protein>
    <recommendedName>
        <fullName evidence="9">UDP-N-acetylmuramoyl-tripeptide--D-alanyl-D-alanine ligase</fullName>
    </recommendedName>
</protein>
<keyword evidence="4" id="KW-0472">Membrane</keyword>
<dbReference type="PANTHER" id="PTHR43024">
    <property type="entry name" value="UDP-N-ACETYLMURAMOYL-TRIPEPTIDE--D-ALANYL-D-ALANINE LIGASE"/>
    <property type="match status" value="1"/>
</dbReference>
<reference evidence="7 8" key="1">
    <citation type="journal article" date="2016" name="Nat. Commun.">
        <title>Thousands of microbial genomes shed light on interconnected biogeochemical processes in an aquifer system.</title>
        <authorList>
            <person name="Anantharaman K."/>
            <person name="Brown C.T."/>
            <person name="Hug L.A."/>
            <person name="Sharon I."/>
            <person name="Castelle C.J."/>
            <person name="Probst A.J."/>
            <person name="Thomas B.C."/>
            <person name="Singh A."/>
            <person name="Wilkins M.J."/>
            <person name="Karaoz U."/>
            <person name="Brodie E.L."/>
            <person name="Williams K.H."/>
            <person name="Hubbard S.S."/>
            <person name="Banfield J.F."/>
        </authorList>
    </citation>
    <scope>NUCLEOTIDE SEQUENCE [LARGE SCALE GENOMIC DNA]</scope>
</reference>
<evidence type="ECO:0000259" key="5">
    <source>
        <dbReference type="Pfam" id="PF02875"/>
    </source>
</evidence>
<dbReference type="GO" id="GO:0016881">
    <property type="term" value="F:acid-amino acid ligase activity"/>
    <property type="evidence" value="ECO:0007669"/>
    <property type="project" value="InterPro"/>
</dbReference>
<keyword evidence="3" id="KW-0067">ATP-binding</keyword>
<proteinExistence type="predicted"/>
<evidence type="ECO:0000313" key="8">
    <source>
        <dbReference type="Proteomes" id="UP000176336"/>
    </source>
</evidence>
<dbReference type="Pfam" id="PF08245">
    <property type="entry name" value="Mur_ligase_M"/>
    <property type="match status" value="1"/>
</dbReference>
<dbReference type="InterPro" id="IPR004101">
    <property type="entry name" value="Mur_ligase_C"/>
</dbReference>
<evidence type="ECO:0000256" key="4">
    <source>
        <dbReference type="SAM" id="Phobius"/>
    </source>
</evidence>
<dbReference type="SUPFAM" id="SSF53623">
    <property type="entry name" value="MurD-like peptide ligases, catalytic domain"/>
    <property type="match status" value="1"/>
</dbReference>
<evidence type="ECO:0000256" key="3">
    <source>
        <dbReference type="ARBA" id="ARBA00022840"/>
    </source>
</evidence>
<feature type="domain" description="Mur ligase C-terminal" evidence="5">
    <location>
        <begin position="342"/>
        <end position="458"/>
    </location>
</feature>
<name>A0A1F5ISN9_9BACT</name>
<dbReference type="Gene3D" id="3.90.190.20">
    <property type="entry name" value="Mur ligase, C-terminal domain"/>
    <property type="match status" value="1"/>
</dbReference>
<evidence type="ECO:0000313" key="7">
    <source>
        <dbReference type="EMBL" id="OGE19372.1"/>
    </source>
</evidence>
<feature type="transmembrane region" description="Helical" evidence="4">
    <location>
        <begin position="80"/>
        <end position="104"/>
    </location>
</feature>
<organism evidence="7 8">
    <name type="scientific">Candidatus Daviesbacteria bacterium RIFCSPHIGHO2_01_FULL_41_23</name>
    <dbReference type="NCBI Taxonomy" id="1797764"/>
    <lineage>
        <taxon>Bacteria</taxon>
        <taxon>Candidatus Daviesiibacteriota</taxon>
    </lineage>
</organism>
<dbReference type="Proteomes" id="UP000176336">
    <property type="component" value="Unassembled WGS sequence"/>
</dbReference>
<dbReference type="Pfam" id="PF02875">
    <property type="entry name" value="Mur_ligase_C"/>
    <property type="match status" value="1"/>
</dbReference>
<dbReference type="SUPFAM" id="SSF53244">
    <property type="entry name" value="MurD-like peptide ligases, peptide-binding domain"/>
    <property type="match status" value="1"/>
</dbReference>
<feature type="domain" description="Mur ligase central" evidence="6">
    <location>
        <begin position="134"/>
        <end position="320"/>
    </location>
</feature>
<dbReference type="InterPro" id="IPR013221">
    <property type="entry name" value="Mur_ligase_cen"/>
</dbReference>
<keyword evidence="4" id="KW-0812">Transmembrane</keyword>
<dbReference type="InterPro" id="IPR051046">
    <property type="entry name" value="MurCDEF_CellWall_CoF430Synth"/>
</dbReference>
<evidence type="ECO:0008006" key="9">
    <source>
        <dbReference type="Google" id="ProtNLM"/>
    </source>
</evidence>
<dbReference type="InterPro" id="IPR036565">
    <property type="entry name" value="Mur-like_cat_sf"/>
</dbReference>
<dbReference type="AlphaFoldDB" id="A0A1F5ISN9"/>
<keyword evidence="4" id="KW-1133">Transmembrane helix</keyword>
<keyword evidence="2" id="KW-0547">Nucleotide-binding</keyword>
<gene>
    <name evidence="7" type="ORF">A2871_00795</name>
</gene>
<dbReference type="EMBL" id="MFCR01000003">
    <property type="protein sequence ID" value="OGE19372.1"/>
    <property type="molecule type" value="Genomic_DNA"/>
</dbReference>
<dbReference type="PANTHER" id="PTHR43024:SF1">
    <property type="entry name" value="UDP-N-ACETYLMURAMOYL-TRIPEPTIDE--D-ALANYL-D-ALANINE LIGASE"/>
    <property type="match status" value="1"/>
</dbReference>
<dbReference type="InterPro" id="IPR036615">
    <property type="entry name" value="Mur_ligase_C_dom_sf"/>
</dbReference>
<sequence length="474" mass="53043">MSRILSKIFPIIDYLYIYQTLEYKLWEFLAWFLKNPFKRNLQKKHQLEWTQKTQLLAFLSIALLALDSIITSYLLTGTFWLILILFPIKSLYSPLFLIVAEILISPLEYYRKQKTLESAKQKLSKLPNLKIVAITGSFGKTSTKDILYTLLWKKYFVVKTPKSFNTPLGIAQTILGDIKDNTQIFIAEAGAYKKGEIAEIAKLLNPSIGIITAVAPQHLGKFGSLENIAKAKFELVENLAKNGVAILNNESELLQKLASHSSSGNVKFYGKDSQYFASDIKVTPDGTSFILHTPHATTNISIPLIGEHHAQNFLAATVAALQLGLTLSEIKERAKLLLPTPHRMEIKKQGNIILIDNSFNTNPKSARASLSLLVSFKENRKIIITPGFVELGKEAAKENQKFGHEIFCLADEVIIVGDNARKDLLEGMRDINKNPEESVHFAKSTQEALILAQGLTQGVETVVLLENDLPDQYS</sequence>
<evidence type="ECO:0000256" key="2">
    <source>
        <dbReference type="ARBA" id="ARBA00022741"/>
    </source>
</evidence>
<accession>A0A1F5ISN9</accession>
<evidence type="ECO:0000256" key="1">
    <source>
        <dbReference type="ARBA" id="ARBA00022598"/>
    </source>
</evidence>
<comment type="caution">
    <text evidence="7">The sequence shown here is derived from an EMBL/GenBank/DDBJ whole genome shotgun (WGS) entry which is preliminary data.</text>
</comment>
<feature type="transmembrane region" description="Helical" evidence="4">
    <location>
        <begin position="54"/>
        <end position="74"/>
    </location>
</feature>
<dbReference type="GO" id="GO:0005524">
    <property type="term" value="F:ATP binding"/>
    <property type="evidence" value="ECO:0007669"/>
    <property type="project" value="UniProtKB-KW"/>
</dbReference>
<keyword evidence="1" id="KW-0436">Ligase</keyword>
<dbReference type="Gene3D" id="3.40.1190.10">
    <property type="entry name" value="Mur-like, catalytic domain"/>
    <property type="match status" value="1"/>
</dbReference>